<feature type="region of interest" description="Disordered" evidence="5">
    <location>
        <begin position="277"/>
        <end position="417"/>
    </location>
</feature>
<dbReference type="EMBL" id="KI440842">
    <property type="protein sequence ID" value="ERT03222.1"/>
    <property type="molecule type" value="Genomic_DNA"/>
</dbReference>
<organism evidence="7 8">
    <name type="scientific">Sporothrix schenckii (strain ATCC 58251 / de Perez 2211183)</name>
    <name type="common">Rose-picker's disease fungus</name>
    <dbReference type="NCBI Taxonomy" id="1391915"/>
    <lineage>
        <taxon>Eukaryota</taxon>
        <taxon>Fungi</taxon>
        <taxon>Dikarya</taxon>
        <taxon>Ascomycota</taxon>
        <taxon>Pezizomycotina</taxon>
        <taxon>Sordariomycetes</taxon>
        <taxon>Sordariomycetidae</taxon>
        <taxon>Ophiostomatales</taxon>
        <taxon>Ophiostomataceae</taxon>
        <taxon>Sporothrix</taxon>
    </lineage>
</organism>
<evidence type="ECO:0000313" key="8">
    <source>
        <dbReference type="Proteomes" id="UP000018087"/>
    </source>
</evidence>
<name>U7Q7N5_SPOS1</name>
<feature type="region of interest" description="Disordered" evidence="5">
    <location>
        <begin position="87"/>
        <end position="201"/>
    </location>
</feature>
<reference evidence="8" key="1">
    <citation type="journal article" date="2014" name="Genome Announc.">
        <title>Genome sequence of the pathogenic fungus Sporothrix schenckii (ATCC 58251).</title>
        <authorList>
            <person name="Cuomo C.A."/>
            <person name="Rodriguez-Del Valle N."/>
            <person name="Perez-Sanchez L."/>
            <person name="Abouelleil A."/>
            <person name="Goldberg J."/>
            <person name="Young S."/>
            <person name="Zeng Q."/>
            <person name="Birren B.W."/>
        </authorList>
    </citation>
    <scope>NUCLEOTIDE SEQUENCE [LARGE SCALE GENOMIC DNA]</scope>
    <source>
        <strain evidence="8">ATCC 58251 / de Perez 2211183</strain>
    </source>
</reference>
<dbReference type="Gene3D" id="2.60.120.260">
    <property type="entry name" value="Galactose-binding domain-like"/>
    <property type="match status" value="1"/>
</dbReference>
<feature type="compositionally biased region" description="Polar residues" evidence="5">
    <location>
        <begin position="31"/>
        <end position="40"/>
    </location>
</feature>
<keyword evidence="8" id="KW-1185">Reference proteome</keyword>
<protein>
    <recommendedName>
        <fullName evidence="6">SUN domain-containing protein</fullName>
    </recommendedName>
</protein>
<dbReference type="HOGENOM" id="CLU_293383_0_0_1"/>
<keyword evidence="3" id="KW-1133">Transmembrane helix</keyword>
<keyword evidence="2" id="KW-0812">Transmembrane</keyword>
<gene>
    <name evidence="7" type="ORF">HMPREF1624_01528</name>
</gene>
<evidence type="ECO:0000256" key="5">
    <source>
        <dbReference type="SAM" id="MobiDB-lite"/>
    </source>
</evidence>
<dbReference type="AlphaFoldDB" id="U7Q7N5"/>
<dbReference type="GO" id="GO:0043495">
    <property type="term" value="F:protein-membrane adaptor activity"/>
    <property type="evidence" value="ECO:0007669"/>
    <property type="project" value="TreeGrafter"/>
</dbReference>
<feature type="compositionally biased region" description="Basic and acidic residues" evidence="5">
    <location>
        <begin position="146"/>
        <end position="158"/>
    </location>
</feature>
<evidence type="ECO:0000259" key="6">
    <source>
        <dbReference type="PROSITE" id="PS51469"/>
    </source>
</evidence>
<feature type="region of interest" description="Disordered" evidence="5">
    <location>
        <begin position="737"/>
        <end position="756"/>
    </location>
</feature>
<comment type="subcellular location">
    <subcellularLocation>
        <location evidence="1">Membrane</location>
    </subcellularLocation>
</comment>
<keyword evidence="4" id="KW-0472">Membrane</keyword>
<evidence type="ECO:0000256" key="4">
    <source>
        <dbReference type="ARBA" id="ARBA00023136"/>
    </source>
</evidence>
<evidence type="ECO:0000256" key="1">
    <source>
        <dbReference type="ARBA" id="ARBA00004370"/>
    </source>
</evidence>
<dbReference type="PANTHER" id="PTHR12911:SF8">
    <property type="entry name" value="KLAROID PROTEIN-RELATED"/>
    <property type="match status" value="1"/>
</dbReference>
<feature type="compositionally biased region" description="Low complexity" evidence="5">
    <location>
        <begin position="294"/>
        <end position="305"/>
    </location>
</feature>
<feature type="region of interest" description="Disordered" evidence="5">
    <location>
        <begin position="1"/>
        <end position="71"/>
    </location>
</feature>
<feature type="compositionally biased region" description="Low complexity" evidence="5">
    <location>
        <begin position="312"/>
        <end position="332"/>
    </location>
</feature>
<accession>U7Q7N5</accession>
<evidence type="ECO:0000256" key="3">
    <source>
        <dbReference type="ARBA" id="ARBA00022989"/>
    </source>
</evidence>
<dbReference type="PROSITE" id="PS51469">
    <property type="entry name" value="SUN"/>
    <property type="match status" value="1"/>
</dbReference>
<dbReference type="InterPro" id="IPR012919">
    <property type="entry name" value="SUN_dom"/>
</dbReference>
<evidence type="ECO:0000313" key="7">
    <source>
        <dbReference type="EMBL" id="ERT03222.1"/>
    </source>
</evidence>
<feature type="compositionally biased region" description="Polar residues" evidence="5">
    <location>
        <begin position="175"/>
        <end position="192"/>
    </location>
</feature>
<proteinExistence type="predicted"/>
<feature type="compositionally biased region" description="Polar residues" evidence="5">
    <location>
        <begin position="739"/>
        <end position="752"/>
    </location>
</feature>
<feature type="domain" description="SUN" evidence="6">
    <location>
        <begin position="808"/>
        <end position="1034"/>
    </location>
</feature>
<feature type="compositionally biased region" description="Basic and acidic residues" evidence="5">
    <location>
        <begin position="95"/>
        <end position="119"/>
    </location>
</feature>
<sequence>MPPRRSTRVTSSSLLFDGSSEAGGPLDSSHLDNVQPQSVHTAVGRGMSPGPAKYSSAYGSPPTILPTRQNVARQRYNFSSALSHVVDAVEQDNENDARERAQREAEQEQRLRAEADKAKASQAAVPLLPPAPVPSRPADETLESVELVREPVADRESEAANTSDRNSRPGRKAQPTATGRSSRAATETSLPTEQRESSPELDFAAEEQLFAETRIFSPVVPARTTSVVSRTSNILQNILNSARRISNSTTTTREEPDDEAIRQAYPQFRFIRPSADDLSANANSNQTEAEAARPRAAAGVAEPAEAQPPPATTARTAATGTTGTPGTTRAAAKSIKSRIATPGPGFSMRNRKSLFKPSRDPSQDELASNDNDVETVASARSLLSRRRTPRAPSQPVAEPRQRASTEDTEVLKPTSSGTASKRVGGIFVGLGQLANVLAMIITVAVLGLVALRVFVVSTSPAELYQGYRVDNRLRWYGSDWRSNLRQLVPFALVHPLGAISDDEFARMNGLLLSHANEIAQLKHADRLHSDALDRIGRILPRMVQMELDRHGRPVISQEFWHALKENMQADKDIFSLIWNKDGSMAISDLQLAAIKRQLQSAGLLADPNTKALSVADVEGTVTTTVSKCFESWLRQNQKKVQDILGTHAPKDHSTPSPSAEFDYGEVVDRLSESQVVKLANLLAASPGAKQILVSRQVFLQHLQNSFVEHRLEIKGEIADLETHVVDAARVAASALSLAQNSPTEAPPTTTGVAGSGGLGKREVTALVDQLVRRIITDTQLEAMARGKIKAHWDADLIQQINFFTQHHGATINHHFSSPTYEPTKSLFGKLVGGGGGGGGSDVGPSPGLPYAAAVFAPWEQDGDCWCGATKGSSRARTPSTSTWRRSASGQGPTDIGIKLGLRILPQFLVLEHISPSATLDPGATPKDLEVWMQITDYAQQQPLHDWSMAQFPDTDDREPLFGYGFVKVGEFVFETTKAGGVAGGGSGAAQVFRLSPDLETLDATTDHVIVRAVSNYGDQDHTCFYRIRMYGQHRPDVVE</sequence>
<dbReference type="Proteomes" id="UP000018087">
    <property type="component" value="Unassembled WGS sequence"/>
</dbReference>
<dbReference type="InterPro" id="IPR045119">
    <property type="entry name" value="SUN1-5"/>
</dbReference>
<dbReference type="PANTHER" id="PTHR12911">
    <property type="entry name" value="SAD1/UNC-84-LIKE PROTEIN-RELATED"/>
    <property type="match status" value="1"/>
</dbReference>
<dbReference type="OrthoDB" id="342281at2759"/>
<dbReference type="STRING" id="1391915.U7Q7N5"/>
<dbReference type="eggNOG" id="ENOG502SU65">
    <property type="taxonomic scope" value="Eukaryota"/>
</dbReference>
<evidence type="ECO:0000256" key="2">
    <source>
        <dbReference type="ARBA" id="ARBA00022692"/>
    </source>
</evidence>
<dbReference type="GO" id="GO:0034993">
    <property type="term" value="C:meiotic nuclear membrane microtubule tethering complex"/>
    <property type="evidence" value="ECO:0007669"/>
    <property type="project" value="TreeGrafter"/>
</dbReference>